<dbReference type="Pfam" id="PF00512">
    <property type="entry name" value="HisKA"/>
    <property type="match status" value="1"/>
</dbReference>
<proteinExistence type="predicted"/>
<dbReference type="InterPro" id="IPR036890">
    <property type="entry name" value="HATPase_C_sf"/>
</dbReference>
<dbReference type="SUPFAM" id="SSF55874">
    <property type="entry name" value="ATPase domain of HSP90 chaperone/DNA topoisomerase II/histidine kinase"/>
    <property type="match status" value="1"/>
</dbReference>
<dbReference type="GO" id="GO:0000155">
    <property type="term" value="F:phosphorelay sensor kinase activity"/>
    <property type="evidence" value="ECO:0007669"/>
    <property type="project" value="InterPro"/>
</dbReference>
<accession>A0A1B8RMQ1</accession>
<comment type="catalytic activity">
    <reaction evidence="1">
        <text>ATP + protein L-histidine = ADP + protein N-phospho-L-histidine.</text>
        <dbReference type="EC" id="2.7.13.3"/>
    </reaction>
</comment>
<dbReference type="InterPro" id="IPR003594">
    <property type="entry name" value="HATPase_dom"/>
</dbReference>
<dbReference type="EC" id="2.7.13.3" evidence="2"/>
<dbReference type="CDD" id="cd00075">
    <property type="entry name" value="HATPase"/>
    <property type="match status" value="1"/>
</dbReference>
<evidence type="ECO:0000256" key="5">
    <source>
        <dbReference type="ARBA" id="ARBA00022741"/>
    </source>
</evidence>
<dbReference type="PANTHER" id="PTHR43711:SF26">
    <property type="entry name" value="SENSOR HISTIDINE KINASE RCSC"/>
    <property type="match status" value="1"/>
</dbReference>
<dbReference type="CDD" id="cd00082">
    <property type="entry name" value="HisKA"/>
    <property type="match status" value="1"/>
</dbReference>
<dbReference type="PANTHER" id="PTHR43711">
    <property type="entry name" value="TWO-COMPONENT HISTIDINE KINASE"/>
    <property type="match status" value="1"/>
</dbReference>
<dbReference type="InterPro" id="IPR004358">
    <property type="entry name" value="Sig_transdc_His_kin-like_C"/>
</dbReference>
<dbReference type="SUPFAM" id="SSF47384">
    <property type="entry name" value="Homodimeric domain of signal transducing histidine kinase"/>
    <property type="match status" value="1"/>
</dbReference>
<gene>
    <name evidence="10" type="ORF">CP373A1_11555</name>
</gene>
<evidence type="ECO:0000259" key="9">
    <source>
        <dbReference type="PROSITE" id="PS50109"/>
    </source>
</evidence>
<feature type="domain" description="Histidine kinase" evidence="9">
    <location>
        <begin position="40"/>
        <end position="256"/>
    </location>
</feature>
<evidence type="ECO:0000256" key="3">
    <source>
        <dbReference type="ARBA" id="ARBA00022553"/>
    </source>
</evidence>
<dbReference type="eggNOG" id="COG2205">
    <property type="taxonomic scope" value="Bacteria"/>
</dbReference>
<dbReference type="InterPro" id="IPR003661">
    <property type="entry name" value="HisK_dim/P_dom"/>
</dbReference>
<reference evidence="10 11" key="1">
    <citation type="submission" date="2016-06" db="EMBL/GenBank/DDBJ databases">
        <authorList>
            <person name="Kjaerup R.B."/>
            <person name="Dalgaard T.S."/>
            <person name="Juul-Madsen H.R."/>
        </authorList>
    </citation>
    <scope>NUCLEOTIDE SEQUENCE [LARGE SCALE GENOMIC DNA]</scope>
    <source>
        <strain evidence="10 11">373-A1</strain>
    </source>
</reference>
<dbReference type="PROSITE" id="PS50109">
    <property type="entry name" value="HIS_KIN"/>
    <property type="match status" value="1"/>
</dbReference>
<evidence type="ECO:0000256" key="6">
    <source>
        <dbReference type="ARBA" id="ARBA00022777"/>
    </source>
</evidence>
<dbReference type="SMART" id="SM00388">
    <property type="entry name" value="HisKA"/>
    <property type="match status" value="1"/>
</dbReference>
<dbReference type="SMART" id="SM00387">
    <property type="entry name" value="HATPase_c"/>
    <property type="match status" value="1"/>
</dbReference>
<keyword evidence="5" id="KW-0547">Nucleotide-binding</keyword>
<name>A0A1B8RMQ1_9CLOT</name>
<evidence type="ECO:0000256" key="7">
    <source>
        <dbReference type="ARBA" id="ARBA00022840"/>
    </source>
</evidence>
<dbReference type="OrthoDB" id="9813394at2"/>
<dbReference type="FunFam" id="3.30.565.10:FF:000037">
    <property type="entry name" value="Hybrid sensor histidine kinase/response regulator"/>
    <property type="match status" value="1"/>
</dbReference>
<dbReference type="Gene3D" id="3.30.565.10">
    <property type="entry name" value="Histidine kinase-like ATPase, C-terminal domain"/>
    <property type="match status" value="1"/>
</dbReference>
<sequence length="284" mass="32557">MKGINMTENISINNMTKEELVEKINELNGKIKLQEDFLLNISHDLRSPINVILSILQCFKYTKSEDKKEEYNEIIKRNSLKIIKLIDNLIDTTKLENQYYELNKKNVDIVCVVENIVDSIEKYSQCKNIQMVFDTNVEECIVAVDPNAIDRIVMNLLSNAIKFAPSDSDILVNIIKSNNTVNISVEDHGPGIPKVEQEFIFNRFKQSTLNKENEYKGSGIGLDLVHYLTKLHNGDIKLESIEGKGSKFTVSLPITLVDGKKTYNDLFKRDKVEMLEVEFSDIYL</sequence>
<dbReference type="PRINTS" id="PR00344">
    <property type="entry name" value="BCTRLSENSOR"/>
</dbReference>
<dbReference type="AlphaFoldDB" id="A0A1B8RMQ1"/>
<dbReference type="GO" id="GO:0005524">
    <property type="term" value="F:ATP binding"/>
    <property type="evidence" value="ECO:0007669"/>
    <property type="project" value="UniProtKB-KW"/>
</dbReference>
<evidence type="ECO:0000313" key="11">
    <source>
        <dbReference type="Proteomes" id="UP000092714"/>
    </source>
</evidence>
<keyword evidence="3" id="KW-0597">Phosphoprotein</keyword>
<keyword evidence="4" id="KW-0808">Transferase</keyword>
<evidence type="ECO:0000313" key="10">
    <source>
        <dbReference type="EMBL" id="OBY10130.1"/>
    </source>
</evidence>
<dbReference type="Pfam" id="PF02518">
    <property type="entry name" value="HATPase_c"/>
    <property type="match status" value="1"/>
</dbReference>
<comment type="caution">
    <text evidence="10">The sequence shown here is derived from an EMBL/GenBank/DDBJ whole genome shotgun (WGS) entry which is preliminary data.</text>
</comment>
<dbReference type="Proteomes" id="UP000092714">
    <property type="component" value="Unassembled WGS sequence"/>
</dbReference>
<evidence type="ECO:0000256" key="1">
    <source>
        <dbReference type="ARBA" id="ARBA00000085"/>
    </source>
</evidence>
<keyword evidence="11" id="KW-1185">Reference proteome</keyword>
<evidence type="ECO:0000256" key="2">
    <source>
        <dbReference type="ARBA" id="ARBA00012438"/>
    </source>
</evidence>
<dbReference type="InterPro" id="IPR005467">
    <property type="entry name" value="His_kinase_dom"/>
</dbReference>
<dbReference type="InterPro" id="IPR036097">
    <property type="entry name" value="HisK_dim/P_sf"/>
</dbReference>
<dbReference type="InterPro" id="IPR050736">
    <property type="entry name" value="Sensor_HK_Regulatory"/>
</dbReference>
<keyword evidence="7" id="KW-0067">ATP-binding</keyword>
<keyword evidence="8" id="KW-0902">Two-component regulatory system</keyword>
<evidence type="ECO:0000256" key="8">
    <source>
        <dbReference type="ARBA" id="ARBA00023012"/>
    </source>
</evidence>
<organism evidence="10 11">
    <name type="scientific">Clostridium paraputrificum</name>
    <dbReference type="NCBI Taxonomy" id="29363"/>
    <lineage>
        <taxon>Bacteria</taxon>
        <taxon>Bacillati</taxon>
        <taxon>Bacillota</taxon>
        <taxon>Clostridia</taxon>
        <taxon>Eubacteriales</taxon>
        <taxon>Clostridiaceae</taxon>
        <taxon>Clostridium</taxon>
    </lineage>
</organism>
<dbReference type="EMBL" id="MAPZ01000024">
    <property type="protein sequence ID" value="OBY10130.1"/>
    <property type="molecule type" value="Genomic_DNA"/>
</dbReference>
<protein>
    <recommendedName>
        <fullName evidence="2">histidine kinase</fullName>
        <ecNumber evidence="2">2.7.13.3</ecNumber>
    </recommendedName>
</protein>
<keyword evidence="6 10" id="KW-0418">Kinase</keyword>
<evidence type="ECO:0000256" key="4">
    <source>
        <dbReference type="ARBA" id="ARBA00022679"/>
    </source>
</evidence>
<dbReference type="Gene3D" id="1.10.287.130">
    <property type="match status" value="1"/>
</dbReference>